<feature type="domain" description="HTH cro/C1-type" evidence="6">
    <location>
        <begin position="3"/>
        <end position="51"/>
    </location>
</feature>
<comment type="caution">
    <text evidence="7">The sequence shown here is derived from an EMBL/GenBank/DDBJ whole genome shotgun (WGS) entry which is preliminary data.</text>
</comment>
<dbReference type="GO" id="GO:0000976">
    <property type="term" value="F:transcription cis-regulatory region binding"/>
    <property type="evidence" value="ECO:0007669"/>
    <property type="project" value="TreeGrafter"/>
</dbReference>
<dbReference type="PROSITE" id="PS50932">
    <property type="entry name" value="HTH_LACI_2"/>
    <property type="match status" value="1"/>
</dbReference>
<dbReference type="CDD" id="cd01392">
    <property type="entry name" value="HTH_LacI"/>
    <property type="match status" value="1"/>
</dbReference>
<proteinExistence type="predicted"/>
<evidence type="ECO:0000256" key="1">
    <source>
        <dbReference type="ARBA" id="ARBA00022491"/>
    </source>
</evidence>
<dbReference type="InterPro" id="IPR001387">
    <property type="entry name" value="Cro/C1-type_HTH"/>
</dbReference>
<dbReference type="PRINTS" id="PR00036">
    <property type="entry name" value="HTHLACI"/>
</dbReference>
<feature type="domain" description="HTH lacI-type" evidence="5">
    <location>
        <begin position="2"/>
        <end position="57"/>
    </location>
</feature>
<keyword evidence="1" id="KW-0678">Repressor</keyword>
<dbReference type="InterPro" id="IPR010982">
    <property type="entry name" value="Lambda_DNA-bd_dom_sf"/>
</dbReference>
<keyword evidence="2" id="KW-0805">Transcription regulation</keyword>
<dbReference type="PROSITE" id="PS00356">
    <property type="entry name" value="HTH_LACI_1"/>
    <property type="match status" value="1"/>
</dbReference>
<dbReference type="Proteomes" id="UP000824239">
    <property type="component" value="Unassembled WGS sequence"/>
</dbReference>
<dbReference type="InterPro" id="IPR046335">
    <property type="entry name" value="LacI/GalR-like_sensor"/>
</dbReference>
<dbReference type="InterPro" id="IPR000843">
    <property type="entry name" value="HTH_LacI"/>
</dbReference>
<dbReference type="Pfam" id="PF00356">
    <property type="entry name" value="LacI"/>
    <property type="match status" value="1"/>
</dbReference>
<dbReference type="PANTHER" id="PTHR30146:SF148">
    <property type="entry name" value="HTH-TYPE TRANSCRIPTIONAL REPRESSOR PURR-RELATED"/>
    <property type="match status" value="1"/>
</dbReference>
<dbReference type="EMBL" id="DVHE01000068">
    <property type="protein sequence ID" value="HIR51391.1"/>
    <property type="molecule type" value="Genomic_DNA"/>
</dbReference>
<sequence>MATIKDVARLTGVSAATVSNVLNGKRGAASEAKVQEIFRVAQELHYRPNSLAKNLKLQRSNTIGIITEDLTVFNTPEIVNGIEEYCEEQGYEILLANMRLFKRYNNNLTDTPEHAVLFENTTRNLMAKQVEGIVYIGYHCRPIAYLPPDHIPFVYAYCFPKSPLYPYVLFDDEKAGYQVSKALIEHGHRNIGLISGPLASLNAQARLRGAQKALYEAGILYNASTTLYGDWNRESGYQCAEKLLDMGVTAIFAFNDMTASGVYACCIDRGIAVGRDIALFGYDNLNIVEAYVPPISSVEPPLREMGYKSAELILAQIRSREPLPTMAHSLDCTVYVRGSVCAAPPAAD</sequence>
<keyword evidence="3 7" id="KW-0238">DNA-binding</keyword>
<name>A0A9D1DIU0_9FIRM</name>
<dbReference type="InterPro" id="IPR028082">
    <property type="entry name" value="Peripla_BP_I"/>
</dbReference>
<dbReference type="PROSITE" id="PS50943">
    <property type="entry name" value="HTH_CROC1"/>
    <property type="match status" value="1"/>
</dbReference>
<dbReference type="Gene3D" id="1.10.260.40">
    <property type="entry name" value="lambda repressor-like DNA-binding domains"/>
    <property type="match status" value="1"/>
</dbReference>
<evidence type="ECO:0000259" key="5">
    <source>
        <dbReference type="PROSITE" id="PS50932"/>
    </source>
</evidence>
<evidence type="ECO:0000256" key="2">
    <source>
        <dbReference type="ARBA" id="ARBA00023015"/>
    </source>
</evidence>
<reference evidence="7" key="1">
    <citation type="submission" date="2020-10" db="EMBL/GenBank/DDBJ databases">
        <authorList>
            <person name="Gilroy R."/>
        </authorList>
    </citation>
    <scope>NUCLEOTIDE SEQUENCE</scope>
    <source>
        <strain evidence="7">ChiBcec15-4380</strain>
    </source>
</reference>
<dbReference type="GO" id="GO:0003700">
    <property type="term" value="F:DNA-binding transcription factor activity"/>
    <property type="evidence" value="ECO:0007669"/>
    <property type="project" value="TreeGrafter"/>
</dbReference>
<dbReference type="PANTHER" id="PTHR30146">
    <property type="entry name" value="LACI-RELATED TRANSCRIPTIONAL REPRESSOR"/>
    <property type="match status" value="1"/>
</dbReference>
<evidence type="ECO:0000256" key="4">
    <source>
        <dbReference type="ARBA" id="ARBA00023163"/>
    </source>
</evidence>
<dbReference type="AlphaFoldDB" id="A0A9D1DIU0"/>
<evidence type="ECO:0000259" key="6">
    <source>
        <dbReference type="PROSITE" id="PS50943"/>
    </source>
</evidence>
<dbReference type="Pfam" id="PF13377">
    <property type="entry name" value="Peripla_BP_3"/>
    <property type="match status" value="1"/>
</dbReference>
<evidence type="ECO:0000313" key="8">
    <source>
        <dbReference type="Proteomes" id="UP000824239"/>
    </source>
</evidence>
<evidence type="ECO:0000313" key="7">
    <source>
        <dbReference type="EMBL" id="HIR51391.1"/>
    </source>
</evidence>
<organism evidence="7 8">
    <name type="scientific">Candidatus Avoscillospira avicola</name>
    <dbReference type="NCBI Taxonomy" id="2840706"/>
    <lineage>
        <taxon>Bacteria</taxon>
        <taxon>Bacillati</taxon>
        <taxon>Bacillota</taxon>
        <taxon>Clostridia</taxon>
        <taxon>Eubacteriales</taxon>
        <taxon>Oscillospiraceae</taxon>
        <taxon>Oscillospiraceae incertae sedis</taxon>
        <taxon>Candidatus Avoscillospira</taxon>
    </lineage>
</organism>
<evidence type="ECO:0000256" key="3">
    <source>
        <dbReference type="ARBA" id="ARBA00023125"/>
    </source>
</evidence>
<dbReference type="SUPFAM" id="SSF47413">
    <property type="entry name" value="lambda repressor-like DNA-binding domains"/>
    <property type="match status" value="1"/>
</dbReference>
<protein>
    <submittedName>
        <fullName evidence="7">LacI family DNA-binding transcriptional regulator</fullName>
    </submittedName>
</protein>
<dbReference type="CDD" id="cd06288">
    <property type="entry name" value="PBP1_sucrose_transcription_regulator"/>
    <property type="match status" value="1"/>
</dbReference>
<keyword evidence="4" id="KW-0804">Transcription</keyword>
<dbReference type="SMART" id="SM00354">
    <property type="entry name" value="HTH_LACI"/>
    <property type="match status" value="1"/>
</dbReference>
<accession>A0A9D1DIU0</accession>
<dbReference type="SUPFAM" id="SSF53822">
    <property type="entry name" value="Periplasmic binding protein-like I"/>
    <property type="match status" value="1"/>
</dbReference>
<gene>
    <name evidence="7" type="ORF">IAA53_09000</name>
</gene>
<reference evidence="7" key="2">
    <citation type="journal article" date="2021" name="PeerJ">
        <title>Extensive microbial diversity within the chicken gut microbiome revealed by metagenomics and culture.</title>
        <authorList>
            <person name="Gilroy R."/>
            <person name="Ravi A."/>
            <person name="Getino M."/>
            <person name="Pursley I."/>
            <person name="Horton D.L."/>
            <person name="Alikhan N.F."/>
            <person name="Baker D."/>
            <person name="Gharbi K."/>
            <person name="Hall N."/>
            <person name="Watson M."/>
            <person name="Adriaenssens E.M."/>
            <person name="Foster-Nyarko E."/>
            <person name="Jarju S."/>
            <person name="Secka A."/>
            <person name="Antonio M."/>
            <person name="Oren A."/>
            <person name="Chaudhuri R.R."/>
            <person name="La Ragione R."/>
            <person name="Hildebrand F."/>
            <person name="Pallen M.J."/>
        </authorList>
    </citation>
    <scope>NUCLEOTIDE SEQUENCE</scope>
    <source>
        <strain evidence="7">ChiBcec15-4380</strain>
    </source>
</reference>
<dbReference type="Gene3D" id="3.40.50.2300">
    <property type="match status" value="2"/>
</dbReference>